<keyword evidence="8" id="KW-0804">Transcription</keyword>
<proteinExistence type="predicted"/>
<feature type="compositionally biased region" description="Polar residues" evidence="11">
    <location>
        <begin position="306"/>
        <end position="320"/>
    </location>
</feature>
<dbReference type="Gene3D" id="1.10.10.60">
    <property type="entry name" value="Homeodomain-like"/>
    <property type="match status" value="1"/>
</dbReference>
<dbReference type="GO" id="GO:0003714">
    <property type="term" value="F:transcription corepressor activity"/>
    <property type="evidence" value="ECO:0007669"/>
    <property type="project" value="TreeGrafter"/>
</dbReference>
<dbReference type="GO" id="GO:0000118">
    <property type="term" value="C:histone deacetylase complex"/>
    <property type="evidence" value="ECO:0007669"/>
    <property type="project" value="TreeGrafter"/>
</dbReference>
<dbReference type="SMART" id="SM00717">
    <property type="entry name" value="SANT"/>
    <property type="match status" value="1"/>
</dbReference>
<gene>
    <name evidence="15" type="ORF">MSPICULIGERA_LOCUS5446</name>
</gene>
<dbReference type="Proteomes" id="UP001177023">
    <property type="component" value="Unassembled WGS sequence"/>
</dbReference>
<evidence type="ECO:0000256" key="5">
    <source>
        <dbReference type="ARBA" id="ARBA00022833"/>
    </source>
</evidence>
<dbReference type="GO" id="GO:0003677">
    <property type="term" value="F:DNA binding"/>
    <property type="evidence" value="ECO:0007669"/>
    <property type="project" value="UniProtKB-KW"/>
</dbReference>
<protein>
    <submittedName>
        <fullName evidence="15">Uncharacterized protein</fullName>
    </submittedName>
</protein>
<dbReference type="Gene3D" id="3.30.160.60">
    <property type="entry name" value="Classic Zinc Finger"/>
    <property type="match status" value="1"/>
</dbReference>
<evidence type="ECO:0000256" key="3">
    <source>
        <dbReference type="ARBA" id="ARBA00022723"/>
    </source>
</evidence>
<keyword evidence="9" id="KW-0539">Nucleus</keyword>
<keyword evidence="6" id="KW-0805">Transcription regulation</keyword>
<dbReference type="PROSITE" id="PS50157">
    <property type="entry name" value="ZINC_FINGER_C2H2_2"/>
    <property type="match status" value="1"/>
</dbReference>
<dbReference type="InterPro" id="IPR051066">
    <property type="entry name" value="Trans_reg/Corepressor"/>
</dbReference>
<evidence type="ECO:0000313" key="15">
    <source>
        <dbReference type="EMBL" id="CAJ0566863.1"/>
    </source>
</evidence>
<dbReference type="PROSITE" id="PS00028">
    <property type="entry name" value="ZINC_FINGER_C2H2_1"/>
    <property type="match status" value="1"/>
</dbReference>
<feature type="domain" description="ELM2" evidence="13">
    <location>
        <begin position="75"/>
        <end position="168"/>
    </location>
</feature>
<feature type="compositionally biased region" description="Acidic residues" evidence="11">
    <location>
        <begin position="276"/>
        <end position="286"/>
    </location>
</feature>
<dbReference type="InterPro" id="IPR000949">
    <property type="entry name" value="ELM2_dom"/>
</dbReference>
<keyword evidence="3" id="KW-0479">Metal-binding</keyword>
<comment type="subcellular location">
    <subcellularLocation>
        <location evidence="1">Nucleus</location>
    </subcellularLocation>
</comment>
<dbReference type="AlphaFoldDB" id="A0AA36CD88"/>
<evidence type="ECO:0000256" key="9">
    <source>
        <dbReference type="ARBA" id="ARBA00023242"/>
    </source>
</evidence>
<dbReference type="InterPro" id="IPR013087">
    <property type="entry name" value="Znf_C2H2_type"/>
</dbReference>
<evidence type="ECO:0000256" key="4">
    <source>
        <dbReference type="ARBA" id="ARBA00022771"/>
    </source>
</evidence>
<accession>A0AA36CD88</accession>
<dbReference type="InterPro" id="IPR001005">
    <property type="entry name" value="SANT/Myb"/>
</dbReference>
<feature type="region of interest" description="Disordered" evidence="11">
    <location>
        <begin position="336"/>
        <end position="375"/>
    </location>
</feature>
<feature type="compositionally biased region" description="Polar residues" evidence="11">
    <location>
        <begin position="353"/>
        <end position="370"/>
    </location>
</feature>
<evidence type="ECO:0000256" key="8">
    <source>
        <dbReference type="ARBA" id="ARBA00023163"/>
    </source>
</evidence>
<dbReference type="PANTHER" id="PTHR16089">
    <property type="entry name" value="REST COREPRESSOR COREST PROTEIN-RELATED"/>
    <property type="match status" value="1"/>
</dbReference>
<feature type="compositionally biased region" description="Basic and acidic residues" evidence="11">
    <location>
        <begin position="254"/>
        <end position="263"/>
    </location>
</feature>
<evidence type="ECO:0000259" key="14">
    <source>
        <dbReference type="PROSITE" id="PS51293"/>
    </source>
</evidence>
<evidence type="ECO:0000256" key="1">
    <source>
        <dbReference type="ARBA" id="ARBA00004123"/>
    </source>
</evidence>
<dbReference type="PROSITE" id="PS51156">
    <property type="entry name" value="ELM2"/>
    <property type="match status" value="1"/>
</dbReference>
<keyword evidence="7" id="KW-0238">DNA-binding</keyword>
<dbReference type="PROSITE" id="PS51293">
    <property type="entry name" value="SANT"/>
    <property type="match status" value="1"/>
</dbReference>
<dbReference type="GO" id="GO:0005667">
    <property type="term" value="C:transcription regulator complex"/>
    <property type="evidence" value="ECO:0007669"/>
    <property type="project" value="TreeGrafter"/>
</dbReference>
<keyword evidence="16" id="KW-1185">Reference proteome</keyword>
<dbReference type="SUPFAM" id="SSF46689">
    <property type="entry name" value="Homeodomain-like"/>
    <property type="match status" value="1"/>
</dbReference>
<evidence type="ECO:0000313" key="16">
    <source>
        <dbReference type="Proteomes" id="UP001177023"/>
    </source>
</evidence>
<evidence type="ECO:0000256" key="7">
    <source>
        <dbReference type="ARBA" id="ARBA00023125"/>
    </source>
</evidence>
<comment type="caution">
    <text evidence="15">The sequence shown here is derived from an EMBL/GenBank/DDBJ whole genome shotgun (WGS) entry which is preliminary data.</text>
</comment>
<evidence type="ECO:0000256" key="2">
    <source>
        <dbReference type="ARBA" id="ARBA00022491"/>
    </source>
</evidence>
<evidence type="ECO:0000259" key="13">
    <source>
        <dbReference type="PROSITE" id="PS51156"/>
    </source>
</evidence>
<dbReference type="GO" id="GO:0008270">
    <property type="term" value="F:zinc ion binding"/>
    <property type="evidence" value="ECO:0007669"/>
    <property type="project" value="UniProtKB-KW"/>
</dbReference>
<feature type="domain" description="SANT" evidence="14">
    <location>
        <begin position="184"/>
        <end position="235"/>
    </location>
</feature>
<dbReference type="EMBL" id="CATQJA010001338">
    <property type="protein sequence ID" value="CAJ0566863.1"/>
    <property type="molecule type" value="Genomic_DNA"/>
</dbReference>
<evidence type="ECO:0000256" key="6">
    <source>
        <dbReference type="ARBA" id="ARBA00023015"/>
    </source>
</evidence>
<dbReference type="InterPro" id="IPR009057">
    <property type="entry name" value="Homeodomain-like_sf"/>
</dbReference>
<dbReference type="SMART" id="SM01189">
    <property type="entry name" value="ELM2"/>
    <property type="match status" value="1"/>
</dbReference>
<evidence type="ECO:0000256" key="10">
    <source>
        <dbReference type="PROSITE-ProRule" id="PRU00042"/>
    </source>
</evidence>
<keyword evidence="4 10" id="KW-0863">Zinc-finger</keyword>
<feature type="region of interest" description="Disordered" evidence="11">
    <location>
        <begin position="254"/>
        <end position="323"/>
    </location>
</feature>
<dbReference type="FunFam" id="1.10.10.60:FF:000012">
    <property type="entry name" value="Metastasis-associated 1 family, member 3"/>
    <property type="match status" value="1"/>
</dbReference>
<dbReference type="Pfam" id="PF00249">
    <property type="entry name" value="Myb_DNA-binding"/>
    <property type="match status" value="1"/>
</dbReference>
<feature type="domain" description="C2H2-type" evidence="12">
    <location>
        <begin position="382"/>
        <end position="409"/>
    </location>
</feature>
<keyword evidence="5" id="KW-0862">Zinc</keyword>
<evidence type="ECO:0000259" key="12">
    <source>
        <dbReference type="PROSITE" id="PS50157"/>
    </source>
</evidence>
<dbReference type="GO" id="GO:0006357">
    <property type="term" value="P:regulation of transcription by RNA polymerase II"/>
    <property type="evidence" value="ECO:0007669"/>
    <property type="project" value="TreeGrafter"/>
</dbReference>
<organism evidence="15 16">
    <name type="scientific">Mesorhabditis spiculigera</name>
    <dbReference type="NCBI Taxonomy" id="96644"/>
    <lineage>
        <taxon>Eukaryota</taxon>
        <taxon>Metazoa</taxon>
        <taxon>Ecdysozoa</taxon>
        <taxon>Nematoda</taxon>
        <taxon>Chromadorea</taxon>
        <taxon>Rhabditida</taxon>
        <taxon>Rhabditina</taxon>
        <taxon>Rhabditomorpha</taxon>
        <taxon>Rhabditoidea</taxon>
        <taxon>Rhabditidae</taxon>
        <taxon>Mesorhabditinae</taxon>
        <taxon>Mesorhabditis</taxon>
    </lineage>
</organism>
<sequence length="467" mass="52855">MRKNGFFYMGNQHNQVNFAKELEALRKDSWASTSSNKSKRSITIDDRSDAMRKASTMSECYYDYHSAAQHTDATPHINIGREFQARVKKWADREITDEEREAIEERDEMVFDSTLIDHLSPEQLNAYELLSCSQAVPRPGRNKELALQLLMENKGNLEAAVMDLLRSDTLDWEQYRSIYDSYYPDTTPWSAEEILSFQDALYKTEKDFHQVAQELTNKTVRECVEFYYTWKKACPDDYRKLRNLRRKRQLLEIHQQMETERDPCPIPAKQRKLSEDDTEGGSECDTDATSPGSYSAIHASLEPRSRQNSFMQQSPSSSMTPIRKTSDLAAPHVPMQQMHSPSIPHHHHPGSSKQPNTQPSARHGSVSSGSKKGAQPSADGFFHCRLCDKCFEKVKSLNAHMKSHAMKARAEAEAQAQVQAQAASSPLNLNAIAAQNLATQAIEQQLGFNPAAFQPGALNLPFSSIIH</sequence>
<reference evidence="15" key="1">
    <citation type="submission" date="2023-06" db="EMBL/GenBank/DDBJ databases">
        <authorList>
            <person name="Delattre M."/>
        </authorList>
    </citation>
    <scope>NUCLEOTIDE SEQUENCE</scope>
    <source>
        <strain evidence="15">AF72</strain>
    </source>
</reference>
<keyword evidence="2" id="KW-0678">Repressor</keyword>
<feature type="non-terminal residue" evidence="15">
    <location>
        <position position="467"/>
    </location>
</feature>
<dbReference type="InterPro" id="IPR017884">
    <property type="entry name" value="SANT_dom"/>
</dbReference>
<dbReference type="PANTHER" id="PTHR16089:SF40">
    <property type="entry name" value="SUPPRESSOR OF ACTIVATED EGL-4 PROTEIN 1"/>
    <property type="match status" value="1"/>
</dbReference>
<evidence type="ECO:0000256" key="11">
    <source>
        <dbReference type="SAM" id="MobiDB-lite"/>
    </source>
</evidence>
<name>A0AA36CD88_9BILA</name>